<evidence type="ECO:0000313" key="2">
    <source>
        <dbReference type="Proteomes" id="UP001487740"/>
    </source>
</evidence>
<comment type="caution">
    <text evidence="1">The sequence shown here is derived from an EMBL/GenBank/DDBJ whole genome shotgun (WGS) entry which is preliminary data.</text>
</comment>
<organism evidence="1 2">
    <name type="scientific">Scylla paramamosain</name>
    <name type="common">Mud crab</name>
    <dbReference type="NCBI Taxonomy" id="85552"/>
    <lineage>
        <taxon>Eukaryota</taxon>
        <taxon>Metazoa</taxon>
        <taxon>Ecdysozoa</taxon>
        <taxon>Arthropoda</taxon>
        <taxon>Crustacea</taxon>
        <taxon>Multicrustacea</taxon>
        <taxon>Malacostraca</taxon>
        <taxon>Eumalacostraca</taxon>
        <taxon>Eucarida</taxon>
        <taxon>Decapoda</taxon>
        <taxon>Pleocyemata</taxon>
        <taxon>Brachyura</taxon>
        <taxon>Eubrachyura</taxon>
        <taxon>Portunoidea</taxon>
        <taxon>Portunidae</taxon>
        <taxon>Portuninae</taxon>
        <taxon>Scylla</taxon>
    </lineage>
</organism>
<dbReference type="AlphaFoldDB" id="A0AAW0TRI7"/>
<evidence type="ECO:0008006" key="3">
    <source>
        <dbReference type="Google" id="ProtNLM"/>
    </source>
</evidence>
<evidence type="ECO:0000313" key="1">
    <source>
        <dbReference type="EMBL" id="KAK8389979.1"/>
    </source>
</evidence>
<name>A0AAW0TRI7_SCYPA</name>
<keyword evidence="2" id="KW-1185">Reference proteome</keyword>
<dbReference type="EMBL" id="JARAKH010000026">
    <property type="protein sequence ID" value="KAK8389979.1"/>
    <property type="molecule type" value="Genomic_DNA"/>
</dbReference>
<dbReference type="Proteomes" id="UP001487740">
    <property type="component" value="Unassembled WGS sequence"/>
</dbReference>
<protein>
    <recommendedName>
        <fullName evidence="3">Secreted protein</fullName>
    </recommendedName>
</protein>
<gene>
    <name evidence="1" type="ORF">O3P69_012894</name>
</gene>
<proteinExistence type="predicted"/>
<reference evidence="1 2" key="1">
    <citation type="submission" date="2023-03" db="EMBL/GenBank/DDBJ databases">
        <title>High-quality genome of Scylla paramamosain provides insights in environmental adaptation.</title>
        <authorList>
            <person name="Zhang L."/>
        </authorList>
    </citation>
    <scope>NUCLEOTIDE SEQUENCE [LARGE SCALE GENOMIC DNA]</scope>
    <source>
        <strain evidence="1">LZ_2023a</strain>
        <tissue evidence="1">Muscle</tissue>
    </source>
</reference>
<accession>A0AAW0TRI7</accession>
<sequence>MWLATASVVVYMRTILWSVGACVKPSHTSCPPPVTSITSPFTSLLPLFACRAVLWVMCSCGGFEGVFLSSGVCVSSVVVVRCFSDLFSWLWRRVLVNSTTHALEDCAEEDLKTSWRCGAPEDRRIMPQSAYFR</sequence>